<feature type="region of interest" description="Disordered" evidence="1">
    <location>
        <begin position="25"/>
        <end position="50"/>
    </location>
</feature>
<evidence type="ECO:0000313" key="3">
    <source>
        <dbReference type="EMBL" id="QZD90049.1"/>
    </source>
</evidence>
<dbReference type="EMBL" id="CP081295">
    <property type="protein sequence ID" value="QZD90049.1"/>
    <property type="molecule type" value="Genomic_DNA"/>
</dbReference>
<evidence type="ECO:0008006" key="5">
    <source>
        <dbReference type="Google" id="ProtNLM"/>
    </source>
</evidence>
<protein>
    <recommendedName>
        <fullName evidence="5">Preprotein translocase subunit SecD</fullName>
    </recommendedName>
</protein>
<keyword evidence="2" id="KW-0732">Signal</keyword>
<dbReference type="RefSeq" id="WP_221425523.1">
    <property type="nucleotide sequence ID" value="NZ_CP081295.1"/>
</dbReference>
<keyword evidence="4" id="KW-1185">Reference proteome</keyword>
<gene>
    <name evidence="3" type="ORF">K3148_01150</name>
</gene>
<feature type="chain" id="PRO_5045502476" description="Preprotein translocase subunit SecD" evidence="2">
    <location>
        <begin position="22"/>
        <end position="172"/>
    </location>
</feature>
<reference evidence="3 4" key="1">
    <citation type="submission" date="2021-08" db="EMBL/GenBank/DDBJ databases">
        <title>Comparative Genomics Analysis of the Genus Qipengyuania Reveals Extensive Genetic Diversity and Metabolic Versatility, Including the Description of Fifteen Novel Species.</title>
        <authorList>
            <person name="Liu Y."/>
        </authorList>
    </citation>
    <scope>NUCLEOTIDE SEQUENCE [LARGE SCALE GENOMIC DNA]</scope>
    <source>
        <strain evidence="3 4">1NDH13</strain>
    </source>
</reference>
<organism evidence="3 4">
    <name type="scientific">Qipengyuania aurantiaca</name>
    <dbReference type="NCBI Taxonomy" id="2867233"/>
    <lineage>
        <taxon>Bacteria</taxon>
        <taxon>Pseudomonadati</taxon>
        <taxon>Pseudomonadota</taxon>
        <taxon>Alphaproteobacteria</taxon>
        <taxon>Sphingomonadales</taxon>
        <taxon>Erythrobacteraceae</taxon>
        <taxon>Qipengyuania</taxon>
    </lineage>
</organism>
<feature type="signal peptide" evidence="2">
    <location>
        <begin position="1"/>
        <end position="21"/>
    </location>
</feature>
<accession>A0ABX8ZPN5</accession>
<proteinExistence type="predicted"/>
<evidence type="ECO:0000256" key="2">
    <source>
        <dbReference type="SAM" id="SignalP"/>
    </source>
</evidence>
<name>A0ABX8ZPN5_9SPHN</name>
<evidence type="ECO:0000256" key="1">
    <source>
        <dbReference type="SAM" id="MobiDB-lite"/>
    </source>
</evidence>
<evidence type="ECO:0000313" key="4">
    <source>
        <dbReference type="Proteomes" id="UP000824281"/>
    </source>
</evidence>
<dbReference type="PROSITE" id="PS51257">
    <property type="entry name" value="PROKAR_LIPOPROTEIN"/>
    <property type="match status" value="1"/>
</dbReference>
<sequence>MRSTLACLLLPVLVLSACQNADEDGETAEAAETAEPVGSYDIDPESGEVSASHRDAAGIVTEMRAGENVVARFPEPFTAYPGATITNTTQVDRGEGVFVTVEFTTPDARDKVVAFYRAQAEEAGITPDIEVSGGETTTLGGENMVERASFALQVTRVGETTEGQLSVARGFD</sequence>
<dbReference type="Proteomes" id="UP000824281">
    <property type="component" value="Chromosome"/>
</dbReference>